<comment type="caution">
    <text evidence="1">The sequence shown here is derived from an EMBL/GenBank/DDBJ whole genome shotgun (WGS) entry which is preliminary data.</text>
</comment>
<sequence length="204" mass="22252">MIITNSEMEQTQLVRPSLQNSLANHPLLSESEEIKSYFQADDLIDWQVVGKALTSLPTTFLMTSYRGVEIQVSVASGSLLRLDQTPEIPAGFELGDALLFTGFGNPGPLGIVFEKPIFGAITKIQADTVKYPEYLVSVEAFDNLDRSLGKVNLAARSQREGGGIIPLSLFDGKGRIKKLVLNAKEQGIHMPFAISSVSLRTNLN</sequence>
<organism evidence="1 2">
    <name type="scientific">Brunnivagina elsteri CCALA 953</name>
    <dbReference type="NCBI Taxonomy" id="987040"/>
    <lineage>
        <taxon>Bacteria</taxon>
        <taxon>Bacillati</taxon>
        <taxon>Cyanobacteriota</taxon>
        <taxon>Cyanophyceae</taxon>
        <taxon>Nostocales</taxon>
        <taxon>Calotrichaceae</taxon>
        <taxon>Brunnivagina</taxon>
    </lineage>
</organism>
<dbReference type="EMBL" id="NTFS01000531">
    <property type="protein sequence ID" value="PAX49785.1"/>
    <property type="molecule type" value="Genomic_DNA"/>
</dbReference>
<dbReference type="OrthoDB" id="573373at2"/>
<accession>A0A2A2TB67</accession>
<dbReference type="RefSeq" id="WP_143289472.1">
    <property type="nucleotide sequence ID" value="NZ_NTFS01000531.1"/>
</dbReference>
<keyword evidence="2" id="KW-1185">Reference proteome</keyword>
<proteinExistence type="predicted"/>
<dbReference type="Proteomes" id="UP000218238">
    <property type="component" value="Unassembled WGS sequence"/>
</dbReference>
<evidence type="ECO:0000313" key="1">
    <source>
        <dbReference type="EMBL" id="PAX49785.1"/>
    </source>
</evidence>
<name>A0A2A2TB67_9CYAN</name>
<reference evidence="1 2" key="1">
    <citation type="submission" date="2017-08" db="EMBL/GenBank/DDBJ databases">
        <title>Draft genome sequence of filamentous cyanobacterium Calothrix elsteri CCALA 953.</title>
        <authorList>
            <person name="Gagunashvili A.N."/>
            <person name="Elster J."/>
            <person name="Andresson O.S."/>
        </authorList>
    </citation>
    <scope>NUCLEOTIDE SEQUENCE [LARGE SCALE GENOMIC DNA]</scope>
    <source>
        <strain evidence="1 2">CCALA 953</strain>
    </source>
</reference>
<protein>
    <submittedName>
        <fullName evidence="1">PEP-CTERM sorting domain-containing protein</fullName>
    </submittedName>
</protein>
<evidence type="ECO:0000313" key="2">
    <source>
        <dbReference type="Proteomes" id="UP000218238"/>
    </source>
</evidence>
<dbReference type="AlphaFoldDB" id="A0A2A2TB67"/>
<gene>
    <name evidence="1" type="ORF">CK510_27780</name>
</gene>